<dbReference type="Proteomes" id="UP000034837">
    <property type="component" value="Unassembled WGS sequence"/>
</dbReference>
<evidence type="ECO:0000313" key="1">
    <source>
        <dbReference type="EMBL" id="KKS57331.1"/>
    </source>
</evidence>
<dbReference type="InterPro" id="IPR010093">
    <property type="entry name" value="SinI_DNA-bd"/>
</dbReference>
<gene>
    <name evidence="1" type="ORF">UV20_C0002G0120</name>
</gene>
<dbReference type="NCBIfam" id="TIGR01764">
    <property type="entry name" value="excise"/>
    <property type="match status" value="1"/>
</dbReference>
<proteinExistence type="predicted"/>
<protein>
    <submittedName>
        <fullName evidence="1">Molybdate-binding protein</fullName>
    </submittedName>
</protein>
<dbReference type="GO" id="GO:0003677">
    <property type="term" value="F:DNA binding"/>
    <property type="evidence" value="ECO:0007669"/>
    <property type="project" value="InterPro"/>
</dbReference>
<reference evidence="1 2" key="1">
    <citation type="journal article" date="2015" name="Nature">
        <title>rRNA introns, odd ribosomes, and small enigmatic genomes across a large radiation of phyla.</title>
        <authorList>
            <person name="Brown C.T."/>
            <person name="Hug L.A."/>
            <person name="Thomas B.C."/>
            <person name="Sharon I."/>
            <person name="Castelle C.J."/>
            <person name="Singh A."/>
            <person name="Wilkins M.J."/>
            <person name="Williams K.H."/>
            <person name="Banfield J.F."/>
        </authorList>
    </citation>
    <scope>NUCLEOTIDE SEQUENCE [LARGE SCALE GENOMIC DNA]</scope>
</reference>
<accession>A0A0G1CFI8</accession>
<sequence>MINNNKKYLSTIELAKILGVSRITIFNRVKKGMIKAEKIGRNFVINQQDLPEILGNNLTRKDKEEIEKAVKKTVAEYGETLKLLGKE</sequence>
<dbReference type="EMBL" id="LCDO01000002">
    <property type="protein sequence ID" value="KKS57331.1"/>
    <property type="molecule type" value="Genomic_DNA"/>
</dbReference>
<evidence type="ECO:0000313" key="2">
    <source>
        <dbReference type="Proteomes" id="UP000034837"/>
    </source>
</evidence>
<organism evidence="1 2">
    <name type="scientific">Candidatus Magasanikbacteria bacterium GW2011_GWA2_42_32</name>
    <dbReference type="NCBI Taxonomy" id="1619039"/>
    <lineage>
        <taxon>Bacteria</taxon>
        <taxon>Candidatus Magasanikiibacteriota</taxon>
    </lineage>
</organism>
<name>A0A0G1CFI8_9BACT</name>
<comment type="caution">
    <text evidence="1">The sequence shown here is derived from an EMBL/GenBank/DDBJ whole genome shotgun (WGS) entry which is preliminary data.</text>
</comment>
<dbReference type="AlphaFoldDB" id="A0A0G1CFI8"/>